<organism evidence="1 2">
    <name type="scientific">Spirosoma flavum</name>
    <dbReference type="NCBI Taxonomy" id="2048557"/>
    <lineage>
        <taxon>Bacteria</taxon>
        <taxon>Pseudomonadati</taxon>
        <taxon>Bacteroidota</taxon>
        <taxon>Cytophagia</taxon>
        <taxon>Cytophagales</taxon>
        <taxon>Cytophagaceae</taxon>
        <taxon>Spirosoma</taxon>
    </lineage>
</organism>
<protein>
    <submittedName>
        <fullName evidence="1">Uncharacterized protein</fullName>
    </submittedName>
</protein>
<evidence type="ECO:0000313" key="1">
    <source>
        <dbReference type="EMBL" id="MFD2936279.1"/>
    </source>
</evidence>
<name>A0ABW6ALD1_9BACT</name>
<evidence type="ECO:0000313" key="2">
    <source>
        <dbReference type="Proteomes" id="UP001597512"/>
    </source>
</evidence>
<proteinExistence type="predicted"/>
<dbReference type="RefSeq" id="WP_381504939.1">
    <property type="nucleotide sequence ID" value="NZ_JBHUOM010000023.1"/>
</dbReference>
<sequence>MTNATITQESVSERLVKNTQAFRAAYERLNYKQQQKEQKVFCNQYDIAPVSFRARLSGATRVADTELAFLEKRVNAYFQA</sequence>
<comment type="caution">
    <text evidence="1">The sequence shown here is derived from an EMBL/GenBank/DDBJ whole genome shotgun (WGS) entry which is preliminary data.</text>
</comment>
<accession>A0ABW6ALD1</accession>
<dbReference type="EMBL" id="JBHUOM010000023">
    <property type="protein sequence ID" value="MFD2936279.1"/>
    <property type="molecule type" value="Genomic_DNA"/>
</dbReference>
<keyword evidence="2" id="KW-1185">Reference proteome</keyword>
<dbReference type="Proteomes" id="UP001597512">
    <property type="component" value="Unassembled WGS sequence"/>
</dbReference>
<gene>
    <name evidence="1" type="ORF">ACFS25_21035</name>
</gene>
<reference evidence="2" key="1">
    <citation type="journal article" date="2019" name="Int. J. Syst. Evol. Microbiol.">
        <title>The Global Catalogue of Microorganisms (GCM) 10K type strain sequencing project: providing services to taxonomists for standard genome sequencing and annotation.</title>
        <authorList>
            <consortium name="The Broad Institute Genomics Platform"/>
            <consortium name="The Broad Institute Genome Sequencing Center for Infectious Disease"/>
            <person name="Wu L."/>
            <person name="Ma J."/>
        </authorList>
    </citation>
    <scope>NUCLEOTIDE SEQUENCE [LARGE SCALE GENOMIC DNA]</scope>
    <source>
        <strain evidence="2">KCTC 52490</strain>
    </source>
</reference>